<sequence length="101" mass="11712">MQTGYWSVYSRAWDSNTVFPPALAQGVRSSERGWGGFSDDFVCCGGYCLRAGIYFDCRIGCWETGWKSTFVRYFRHFLVNIRNCVYYLKIKIICICFIIGL</sequence>
<accession>D2ZXP3</accession>
<protein>
    <submittedName>
        <fullName evidence="1">Uncharacterized protein</fullName>
    </submittedName>
</protein>
<dbReference type="AlphaFoldDB" id="D2ZXP3"/>
<proteinExistence type="predicted"/>
<evidence type="ECO:0000313" key="2">
    <source>
        <dbReference type="Proteomes" id="UP000003344"/>
    </source>
</evidence>
<name>D2ZXP3_NEIM2</name>
<dbReference type="STRING" id="546266.NEIMUCOT_05397"/>
<evidence type="ECO:0000313" key="1">
    <source>
        <dbReference type="EMBL" id="EFC88228.1"/>
    </source>
</evidence>
<comment type="caution">
    <text evidence="1">The sequence shown here is derived from an EMBL/GenBank/DDBJ whole genome shotgun (WGS) entry which is preliminary data.</text>
</comment>
<gene>
    <name evidence="1" type="ORF">NEIMUCOT_05397</name>
</gene>
<reference evidence="1 2" key="1">
    <citation type="submission" date="2009-10" db="EMBL/GenBank/DDBJ databases">
        <authorList>
            <person name="Weinstock G."/>
            <person name="Sodergren E."/>
            <person name="Clifton S."/>
            <person name="Fulton L."/>
            <person name="Fulton B."/>
            <person name="Courtney L."/>
            <person name="Fronick C."/>
            <person name="Harrison M."/>
            <person name="Strong C."/>
            <person name="Farmer C."/>
            <person name="Delahaunty K."/>
            <person name="Markovic C."/>
            <person name="Hall O."/>
            <person name="Minx P."/>
            <person name="Tomlinson C."/>
            <person name="Mitreva M."/>
            <person name="Nelson J."/>
            <person name="Hou S."/>
            <person name="Wollam A."/>
            <person name="Pepin K.H."/>
            <person name="Johnson M."/>
            <person name="Bhonagiri V."/>
            <person name="Nash W.E."/>
            <person name="Warren W."/>
            <person name="Chinwalla A."/>
            <person name="Mardis E.R."/>
            <person name="Wilson R.K."/>
        </authorList>
    </citation>
    <scope>NUCLEOTIDE SEQUENCE [LARGE SCALE GENOMIC DNA]</scope>
    <source>
        <strain evidence="2">ATCC 25996 / DSM 4631 / NCTC 10774 / M26</strain>
    </source>
</reference>
<organism evidence="1 2">
    <name type="scientific">Neisseria mucosa (strain ATCC 25996 / DSM 4631 / NCTC 10774 / M26)</name>
    <dbReference type="NCBI Taxonomy" id="546266"/>
    <lineage>
        <taxon>Bacteria</taxon>
        <taxon>Pseudomonadati</taxon>
        <taxon>Pseudomonadota</taxon>
        <taxon>Betaproteobacteria</taxon>
        <taxon>Neisseriales</taxon>
        <taxon>Neisseriaceae</taxon>
        <taxon>Neisseria</taxon>
    </lineage>
</organism>
<dbReference type="EMBL" id="ACDX02000010">
    <property type="protein sequence ID" value="EFC88228.1"/>
    <property type="molecule type" value="Genomic_DNA"/>
</dbReference>
<dbReference type="Proteomes" id="UP000003344">
    <property type="component" value="Unassembled WGS sequence"/>
</dbReference>